<dbReference type="AlphaFoldDB" id="A0A1G2AZU2"/>
<feature type="transmembrane region" description="Helical" evidence="1">
    <location>
        <begin position="230"/>
        <end position="252"/>
    </location>
</feature>
<feature type="transmembrane region" description="Helical" evidence="1">
    <location>
        <begin position="421"/>
        <end position="438"/>
    </location>
</feature>
<feature type="transmembrane region" description="Helical" evidence="1">
    <location>
        <begin position="307"/>
        <end position="331"/>
    </location>
</feature>
<evidence type="ECO:0000313" key="4">
    <source>
        <dbReference type="Proteomes" id="UP000176952"/>
    </source>
</evidence>
<keyword evidence="1" id="KW-0472">Membrane</keyword>
<dbReference type="InterPro" id="IPR039447">
    <property type="entry name" value="UreH-like_TM_dom"/>
</dbReference>
<dbReference type="Pfam" id="PF00403">
    <property type="entry name" value="HMA"/>
    <property type="match status" value="1"/>
</dbReference>
<dbReference type="PANTHER" id="PTHR42208">
    <property type="entry name" value="HEAVY METAL TRANSPORTER-RELATED"/>
    <property type="match status" value="1"/>
</dbReference>
<gene>
    <name evidence="3" type="ORF">A3F54_02515</name>
</gene>
<feature type="domain" description="HMA" evidence="2">
    <location>
        <begin position="103"/>
        <end position="169"/>
    </location>
</feature>
<dbReference type="InterPro" id="IPR036163">
    <property type="entry name" value="HMA_dom_sf"/>
</dbReference>
<feature type="transmembrane region" description="Helical" evidence="1">
    <location>
        <begin position="356"/>
        <end position="380"/>
    </location>
</feature>
<reference evidence="3 4" key="1">
    <citation type="journal article" date="2016" name="Nat. Commun.">
        <title>Thousands of microbial genomes shed light on interconnected biogeochemical processes in an aquifer system.</title>
        <authorList>
            <person name="Anantharaman K."/>
            <person name="Brown C.T."/>
            <person name="Hug L.A."/>
            <person name="Sharon I."/>
            <person name="Castelle C.J."/>
            <person name="Probst A.J."/>
            <person name="Thomas B.C."/>
            <person name="Singh A."/>
            <person name="Wilkins M.J."/>
            <person name="Karaoz U."/>
            <person name="Brodie E.L."/>
            <person name="Williams K.H."/>
            <person name="Hubbard S.S."/>
            <person name="Banfield J.F."/>
        </authorList>
    </citation>
    <scope>NUCLEOTIDE SEQUENCE [LARGE SCALE GENOMIC DNA]</scope>
</reference>
<dbReference type="SUPFAM" id="SSF55008">
    <property type="entry name" value="HMA, heavy metal-associated domain"/>
    <property type="match status" value="1"/>
</dbReference>
<evidence type="ECO:0000313" key="3">
    <source>
        <dbReference type="EMBL" id="OGY81480.1"/>
    </source>
</evidence>
<dbReference type="Gene3D" id="3.30.70.100">
    <property type="match status" value="1"/>
</dbReference>
<proteinExistence type="predicted"/>
<dbReference type="CDD" id="cd00371">
    <property type="entry name" value="HMA"/>
    <property type="match status" value="1"/>
</dbReference>
<keyword evidence="1" id="KW-1133">Transmembrane helix</keyword>
<dbReference type="PANTHER" id="PTHR42208:SF1">
    <property type="entry name" value="HEAVY METAL TRANSPORTER"/>
    <property type="match status" value="1"/>
</dbReference>
<keyword evidence="1" id="KW-0812">Transmembrane</keyword>
<dbReference type="PROSITE" id="PS50846">
    <property type="entry name" value="HMA_2"/>
    <property type="match status" value="1"/>
</dbReference>
<accession>A0A1G2AZU2</accession>
<comment type="caution">
    <text evidence="3">The sequence shown here is derived from an EMBL/GenBank/DDBJ whole genome shotgun (WGS) entry which is preliminary data.</text>
</comment>
<feature type="transmembrane region" description="Helical" evidence="1">
    <location>
        <begin position="192"/>
        <end position="210"/>
    </location>
</feature>
<dbReference type="Proteomes" id="UP000176952">
    <property type="component" value="Unassembled WGS sequence"/>
</dbReference>
<dbReference type="InterPro" id="IPR006121">
    <property type="entry name" value="HMA_dom"/>
</dbReference>
<feature type="transmembrane region" description="Helical" evidence="1">
    <location>
        <begin position="386"/>
        <end position="409"/>
    </location>
</feature>
<sequence>MNEFSQIHIYKFRVSALTNKERADELQKLLQNSHGIEKIDINTTKRVMRLVASGEIDVKQLGVKLAAHRFHLERLPLPADAYQPAQRAADVRHAPTKTSENKGVVNVCVDGMTCRSCEITIERQWKKLPGVAKVEVNAGTGKASLNIEGQRPSIAELQAALSDDKYRVYENNKKRHGKSAAAPVIPEGRPSLARLVGLVASVLFIGYLLSRLGLFNVNIDFGSRMSFATVFVIGLVAAASSCIAVAGGLLLSSTARFNQKYHSASRMARFRPVMMFVIGRVLGYGFFGGLLGVIGRAIVPSPLVTGLLIILAAFYMFIMGMEMLHLAPPWLKRLLPRMPKRLSHSIMDKESNSHPLAPFFLGAATFFLPCGFTQALQLYALTTGSFTTAAFTLLVFALGTAPSLLALGWASGSLKGKAGKWFFQFSGALVMVLGVWNFQNGLNLIGYPLSLGRGNGASASATAQASATVGAEGSAGQTGDVQVVTMKANPSGYSPDRLTVKAGIPVRWEIDGTNAKGCISVLVSRQLGIQEPLKPGKNVFEFTPTGAGEIAFSCSMGMYRGSFTVLPAS</sequence>
<organism evidence="3 4">
    <name type="scientific">Candidatus Kerfeldbacteria bacterium RIFCSPHIGHO2_12_FULL_48_17</name>
    <dbReference type="NCBI Taxonomy" id="1798542"/>
    <lineage>
        <taxon>Bacteria</taxon>
        <taxon>Candidatus Kerfeldiibacteriota</taxon>
    </lineage>
</organism>
<evidence type="ECO:0000256" key="1">
    <source>
        <dbReference type="SAM" id="Phobius"/>
    </source>
</evidence>
<name>A0A1G2AZU2_9BACT</name>
<dbReference type="InterPro" id="IPR008972">
    <property type="entry name" value="Cupredoxin"/>
</dbReference>
<dbReference type="EMBL" id="MHKD01000043">
    <property type="protein sequence ID" value="OGY81480.1"/>
    <property type="molecule type" value="Genomic_DNA"/>
</dbReference>
<protein>
    <recommendedName>
        <fullName evidence="2">HMA domain-containing protein</fullName>
    </recommendedName>
</protein>
<dbReference type="Gene3D" id="2.60.40.420">
    <property type="entry name" value="Cupredoxins - blue copper proteins"/>
    <property type="match status" value="1"/>
</dbReference>
<evidence type="ECO:0000259" key="2">
    <source>
        <dbReference type="PROSITE" id="PS50846"/>
    </source>
</evidence>
<dbReference type="STRING" id="1798542.A3F54_02515"/>
<dbReference type="Pfam" id="PF13386">
    <property type="entry name" value="DsbD_2"/>
    <property type="match status" value="1"/>
</dbReference>
<dbReference type="SUPFAM" id="SSF49503">
    <property type="entry name" value="Cupredoxins"/>
    <property type="match status" value="1"/>
</dbReference>
<dbReference type="InterPro" id="IPR028096">
    <property type="entry name" value="EfeO_Cupredoxin"/>
</dbReference>
<dbReference type="Pfam" id="PF13473">
    <property type="entry name" value="Cupredoxin_1"/>
    <property type="match status" value="1"/>
</dbReference>
<feature type="transmembrane region" description="Helical" evidence="1">
    <location>
        <begin position="273"/>
        <end position="295"/>
    </location>
</feature>
<dbReference type="GO" id="GO:0046872">
    <property type="term" value="F:metal ion binding"/>
    <property type="evidence" value="ECO:0007669"/>
    <property type="project" value="InterPro"/>
</dbReference>